<proteinExistence type="inferred from homology"/>
<dbReference type="VEuPathDB" id="FungiDB:HMPREF1541_06408"/>
<accession>W2RRN0</accession>
<dbReference type="GO" id="GO:0016616">
    <property type="term" value="F:oxidoreductase activity, acting on the CH-OH group of donors, NAD or NADP as acceptor"/>
    <property type="evidence" value="ECO:0007669"/>
    <property type="project" value="InterPro"/>
</dbReference>
<dbReference type="InterPro" id="IPR050177">
    <property type="entry name" value="Lipid_A_modif_metabolic_enz"/>
</dbReference>
<feature type="domain" description="3-beta hydroxysteroid dehydrogenase/isomerase" evidence="3">
    <location>
        <begin position="11"/>
        <end position="242"/>
    </location>
</feature>
<protein>
    <recommendedName>
        <fullName evidence="3">3-beta hydroxysteroid dehydrogenase/isomerase domain-containing protein</fullName>
    </recommendedName>
</protein>
<dbReference type="GeneID" id="19973747"/>
<evidence type="ECO:0000313" key="4">
    <source>
        <dbReference type="EMBL" id="ETN38373.1"/>
    </source>
</evidence>
<organism evidence="4 5">
    <name type="scientific">Cyphellophora europaea (strain CBS 101466)</name>
    <name type="common">Phialophora europaea</name>
    <dbReference type="NCBI Taxonomy" id="1220924"/>
    <lineage>
        <taxon>Eukaryota</taxon>
        <taxon>Fungi</taxon>
        <taxon>Dikarya</taxon>
        <taxon>Ascomycota</taxon>
        <taxon>Pezizomycotina</taxon>
        <taxon>Eurotiomycetes</taxon>
        <taxon>Chaetothyriomycetidae</taxon>
        <taxon>Chaetothyriales</taxon>
        <taxon>Cyphellophoraceae</taxon>
        <taxon>Cyphellophora</taxon>
    </lineage>
</organism>
<dbReference type="GO" id="GO:0006694">
    <property type="term" value="P:steroid biosynthetic process"/>
    <property type="evidence" value="ECO:0007669"/>
    <property type="project" value="InterPro"/>
</dbReference>
<dbReference type="eggNOG" id="KOG1430">
    <property type="taxonomic scope" value="Eukaryota"/>
</dbReference>
<dbReference type="InterPro" id="IPR002225">
    <property type="entry name" value="3Beta_OHSteriod_DH/Estase"/>
</dbReference>
<dbReference type="PANTHER" id="PTHR43245:SF51">
    <property type="entry name" value="SHORT CHAIN DEHYDROGENASE_REDUCTASE FAMILY 42E, MEMBER 2"/>
    <property type="match status" value="1"/>
</dbReference>
<dbReference type="Gene3D" id="3.40.50.720">
    <property type="entry name" value="NAD(P)-binding Rossmann-like Domain"/>
    <property type="match status" value="1"/>
</dbReference>
<evidence type="ECO:0000313" key="5">
    <source>
        <dbReference type="Proteomes" id="UP000030752"/>
    </source>
</evidence>
<dbReference type="PANTHER" id="PTHR43245">
    <property type="entry name" value="BIFUNCTIONAL POLYMYXIN RESISTANCE PROTEIN ARNA"/>
    <property type="match status" value="1"/>
</dbReference>
<evidence type="ECO:0000256" key="1">
    <source>
        <dbReference type="ARBA" id="ARBA00009219"/>
    </source>
</evidence>
<dbReference type="AlphaFoldDB" id="W2RRN0"/>
<dbReference type="Pfam" id="PF01073">
    <property type="entry name" value="3Beta_HSD"/>
    <property type="match status" value="1"/>
</dbReference>
<name>W2RRN0_CYPE1</name>
<sequence length="253" mass="27323">MSQAANPVRIVVTGGYGFYGRHLLPALKEQLPNCLIFVLDIIPPTAVGPELTSHVTQSFTVDITSADEVRQAVSWINPDAIVHTAGINPPLSERYHRRIEKQVKSVNVGGTKNLLNAAVESGCKAFIYTSSCCVVTDNLRGYFANIDERWISSSKLLVYGESKSEAEQAVLTADSEEMATCVLRPSVTCGEGDYILIPSVHACIAKGETPFRLGDGMNLWDVVYVGNVAYAHALAVQNLLSTRSAHGEAMVSP</sequence>
<reference evidence="4 5" key="1">
    <citation type="submission" date="2013-03" db="EMBL/GenBank/DDBJ databases">
        <title>The Genome Sequence of Phialophora europaea CBS 101466.</title>
        <authorList>
            <consortium name="The Broad Institute Genomics Platform"/>
            <person name="Cuomo C."/>
            <person name="de Hoog S."/>
            <person name="Gorbushina A."/>
            <person name="Walker B."/>
            <person name="Young S.K."/>
            <person name="Zeng Q."/>
            <person name="Gargeya S."/>
            <person name="Fitzgerald M."/>
            <person name="Haas B."/>
            <person name="Abouelleil A."/>
            <person name="Allen A.W."/>
            <person name="Alvarado L."/>
            <person name="Arachchi H.M."/>
            <person name="Berlin A.M."/>
            <person name="Chapman S.B."/>
            <person name="Gainer-Dewar J."/>
            <person name="Goldberg J."/>
            <person name="Griggs A."/>
            <person name="Gujja S."/>
            <person name="Hansen M."/>
            <person name="Howarth C."/>
            <person name="Imamovic A."/>
            <person name="Ireland A."/>
            <person name="Larimer J."/>
            <person name="McCowan C."/>
            <person name="Murphy C."/>
            <person name="Pearson M."/>
            <person name="Poon T.W."/>
            <person name="Priest M."/>
            <person name="Roberts A."/>
            <person name="Saif S."/>
            <person name="Shea T."/>
            <person name="Sisk P."/>
            <person name="Sykes S."/>
            <person name="Wortman J."/>
            <person name="Nusbaum C."/>
            <person name="Birren B."/>
        </authorList>
    </citation>
    <scope>NUCLEOTIDE SEQUENCE [LARGE SCALE GENOMIC DNA]</scope>
    <source>
        <strain evidence="4 5">CBS 101466</strain>
    </source>
</reference>
<evidence type="ECO:0000259" key="3">
    <source>
        <dbReference type="Pfam" id="PF01073"/>
    </source>
</evidence>
<dbReference type="InterPro" id="IPR036291">
    <property type="entry name" value="NAD(P)-bd_dom_sf"/>
</dbReference>
<dbReference type="RefSeq" id="XP_008718962.1">
    <property type="nucleotide sequence ID" value="XM_008720740.1"/>
</dbReference>
<dbReference type="STRING" id="1220924.W2RRN0"/>
<dbReference type="HOGENOM" id="CLU_007383_6_8_1"/>
<evidence type="ECO:0000256" key="2">
    <source>
        <dbReference type="ARBA" id="ARBA00023002"/>
    </source>
</evidence>
<comment type="similarity">
    <text evidence="1">Belongs to the 3-beta-HSD family.</text>
</comment>
<keyword evidence="5" id="KW-1185">Reference proteome</keyword>
<dbReference type="Proteomes" id="UP000030752">
    <property type="component" value="Unassembled WGS sequence"/>
</dbReference>
<dbReference type="SUPFAM" id="SSF51735">
    <property type="entry name" value="NAD(P)-binding Rossmann-fold domains"/>
    <property type="match status" value="1"/>
</dbReference>
<dbReference type="InParanoid" id="W2RRN0"/>
<gene>
    <name evidence="4" type="ORF">HMPREF1541_06408</name>
</gene>
<dbReference type="EMBL" id="KB822722">
    <property type="protein sequence ID" value="ETN38373.1"/>
    <property type="molecule type" value="Genomic_DNA"/>
</dbReference>
<dbReference type="OrthoDB" id="10058185at2759"/>
<keyword evidence="2" id="KW-0560">Oxidoreductase</keyword>